<sequence length="282" mass="31276">MKVNGGFSLLELLIALTIGSVISSLVLRVYNANHQLFLTNKALENVFYDGQYIIPLLHSSIQLAGYSNVYSANLNTQVDINQEASFITAYPIATELTFSLYPLIASLDGGDAPDQITINTSADKSCTGSNFDFNDGELFHVVNQYYLEETTLRCKSFDGRYLRGLKSNGSYNYSVSILEDVYDLQIQYLIKVHAVNDGNSSNNERFVWVNANLLSTYLSAGTEIVAVNLAVLIGSPVLTKLQKHRQVRLLSNDSYEAPENILVRQFSTIITLDNNQMASNSL</sequence>
<keyword evidence="1" id="KW-0472">Membrane</keyword>
<dbReference type="Pfam" id="PF16074">
    <property type="entry name" value="PilW"/>
    <property type="match status" value="1"/>
</dbReference>
<keyword evidence="1" id="KW-1133">Transmembrane helix</keyword>
<dbReference type="AlphaFoldDB" id="A0A2S7UZS1"/>
<dbReference type="InterPro" id="IPR012902">
    <property type="entry name" value="N_methyl_site"/>
</dbReference>
<organism evidence="2 3">
    <name type="scientific">Psychrosphaera saromensis</name>
    <dbReference type="NCBI Taxonomy" id="716813"/>
    <lineage>
        <taxon>Bacteria</taxon>
        <taxon>Pseudomonadati</taxon>
        <taxon>Pseudomonadota</taxon>
        <taxon>Gammaproteobacteria</taxon>
        <taxon>Alteromonadales</taxon>
        <taxon>Pseudoalteromonadaceae</taxon>
        <taxon>Psychrosphaera</taxon>
    </lineage>
</organism>
<evidence type="ECO:0000256" key="1">
    <source>
        <dbReference type="SAM" id="Phobius"/>
    </source>
</evidence>
<evidence type="ECO:0000313" key="2">
    <source>
        <dbReference type="EMBL" id="PQJ55002.1"/>
    </source>
</evidence>
<evidence type="ECO:0000313" key="3">
    <source>
        <dbReference type="Proteomes" id="UP000239007"/>
    </source>
</evidence>
<evidence type="ECO:0008006" key="4">
    <source>
        <dbReference type="Google" id="ProtNLM"/>
    </source>
</evidence>
<dbReference type="PROSITE" id="PS00409">
    <property type="entry name" value="PROKAR_NTER_METHYL"/>
    <property type="match status" value="1"/>
</dbReference>
<protein>
    <recommendedName>
        <fullName evidence="4">Prepilin-type N-terminal cleavage/methylation domain-containing protein</fullName>
    </recommendedName>
</protein>
<dbReference type="NCBIfam" id="TIGR02532">
    <property type="entry name" value="IV_pilin_GFxxxE"/>
    <property type="match status" value="1"/>
</dbReference>
<dbReference type="OrthoDB" id="5296662at2"/>
<reference evidence="2 3" key="1">
    <citation type="submission" date="2016-12" db="EMBL/GenBank/DDBJ databases">
        <title>Diversity of luminous bacteria.</title>
        <authorList>
            <person name="Yoshizawa S."/>
            <person name="Kogure K."/>
        </authorList>
    </citation>
    <scope>NUCLEOTIDE SEQUENCE [LARGE SCALE GENOMIC DNA]</scope>
    <source>
        <strain evidence="2 3">SA4-48</strain>
    </source>
</reference>
<dbReference type="Pfam" id="PF07963">
    <property type="entry name" value="N_methyl"/>
    <property type="match status" value="1"/>
</dbReference>
<keyword evidence="3" id="KW-1185">Reference proteome</keyword>
<proteinExistence type="predicted"/>
<gene>
    <name evidence="2" type="ORF">BTO11_15960</name>
</gene>
<dbReference type="GO" id="GO:0043683">
    <property type="term" value="P:type IV pilus assembly"/>
    <property type="evidence" value="ECO:0007669"/>
    <property type="project" value="InterPro"/>
</dbReference>
<dbReference type="InterPro" id="IPR032092">
    <property type="entry name" value="PilW"/>
</dbReference>
<dbReference type="EMBL" id="MSCH01000003">
    <property type="protein sequence ID" value="PQJ55002.1"/>
    <property type="molecule type" value="Genomic_DNA"/>
</dbReference>
<keyword evidence="1" id="KW-0812">Transmembrane</keyword>
<dbReference type="RefSeq" id="WP_105053526.1">
    <property type="nucleotide sequence ID" value="NZ_BMYG01000001.1"/>
</dbReference>
<feature type="transmembrane region" description="Helical" evidence="1">
    <location>
        <begin position="12"/>
        <end position="30"/>
    </location>
</feature>
<accession>A0A2S7UZS1</accession>
<dbReference type="Proteomes" id="UP000239007">
    <property type="component" value="Unassembled WGS sequence"/>
</dbReference>
<comment type="caution">
    <text evidence="2">The sequence shown here is derived from an EMBL/GenBank/DDBJ whole genome shotgun (WGS) entry which is preliminary data.</text>
</comment>
<name>A0A2S7UZS1_9GAMM</name>